<dbReference type="FunFam" id="3.30.70.330:FF:000383">
    <property type="entry name" value="Sex lethal, isoform D"/>
    <property type="match status" value="1"/>
</dbReference>
<evidence type="ECO:0000256" key="2">
    <source>
        <dbReference type="ARBA" id="ARBA00022884"/>
    </source>
</evidence>
<dbReference type="Proteomes" id="UP000287394">
    <property type="component" value="Chromosome"/>
</dbReference>
<protein>
    <submittedName>
        <fullName evidence="4">Uncharacterized protein</fullName>
    </submittedName>
</protein>
<keyword evidence="2" id="KW-0694">RNA-binding</keyword>
<dbReference type="SUPFAM" id="SSF54928">
    <property type="entry name" value="RNA-binding domain, RBD"/>
    <property type="match status" value="1"/>
</dbReference>
<dbReference type="InterPro" id="IPR012677">
    <property type="entry name" value="Nucleotide-bd_a/b_plait_sf"/>
</dbReference>
<dbReference type="GO" id="GO:0010629">
    <property type="term" value="P:negative regulation of gene expression"/>
    <property type="evidence" value="ECO:0007669"/>
    <property type="project" value="UniProtKB-ARBA"/>
</dbReference>
<organism evidence="4 5">
    <name type="scientific">Capsulimonas corticalis</name>
    <dbReference type="NCBI Taxonomy" id="2219043"/>
    <lineage>
        <taxon>Bacteria</taxon>
        <taxon>Bacillati</taxon>
        <taxon>Armatimonadota</taxon>
        <taxon>Armatimonadia</taxon>
        <taxon>Capsulimonadales</taxon>
        <taxon>Capsulimonadaceae</taxon>
        <taxon>Capsulimonas</taxon>
    </lineage>
</organism>
<dbReference type="OrthoDB" id="9798855at2"/>
<evidence type="ECO:0000256" key="1">
    <source>
        <dbReference type="ARBA" id="ARBA00022737"/>
    </source>
</evidence>
<dbReference type="AlphaFoldDB" id="A0A402CSC7"/>
<accession>A0A402CSC7</accession>
<reference evidence="4 5" key="1">
    <citation type="journal article" date="2019" name="Int. J. Syst. Evol. Microbiol.">
        <title>Capsulimonas corticalis gen. nov., sp. nov., an aerobic capsulated bacterium, of a novel bacterial order, Capsulimonadales ord. nov., of the class Armatimonadia of the phylum Armatimonadetes.</title>
        <authorList>
            <person name="Li J."/>
            <person name="Kudo C."/>
            <person name="Tonouchi A."/>
        </authorList>
    </citation>
    <scope>NUCLEOTIDE SEQUENCE [LARGE SCALE GENOMIC DNA]</scope>
    <source>
        <strain evidence="4 5">AX-7</strain>
    </source>
</reference>
<dbReference type="InterPro" id="IPR052462">
    <property type="entry name" value="SLIRP/GR-RBP-like"/>
</dbReference>
<dbReference type="GO" id="GO:0005737">
    <property type="term" value="C:cytoplasm"/>
    <property type="evidence" value="ECO:0007669"/>
    <property type="project" value="UniProtKB-ARBA"/>
</dbReference>
<evidence type="ECO:0000313" key="5">
    <source>
        <dbReference type="Proteomes" id="UP000287394"/>
    </source>
</evidence>
<dbReference type="PROSITE" id="PS50102">
    <property type="entry name" value="RRM"/>
    <property type="match status" value="1"/>
</dbReference>
<feature type="compositionally biased region" description="Gly residues" evidence="3">
    <location>
        <begin position="84"/>
        <end position="144"/>
    </location>
</feature>
<name>A0A402CSC7_9BACT</name>
<dbReference type="InterPro" id="IPR000504">
    <property type="entry name" value="RRM_dom"/>
</dbReference>
<dbReference type="Pfam" id="PF00076">
    <property type="entry name" value="RRM_1"/>
    <property type="match status" value="1"/>
</dbReference>
<dbReference type="RefSeq" id="WP_119320266.1">
    <property type="nucleotide sequence ID" value="NZ_AP025739.1"/>
</dbReference>
<dbReference type="EMBL" id="AP025739">
    <property type="protein sequence ID" value="BDI28325.1"/>
    <property type="molecule type" value="Genomic_DNA"/>
</dbReference>
<gene>
    <name evidence="4" type="ORF">CCAX7_003760</name>
</gene>
<dbReference type="Gene3D" id="3.30.70.330">
    <property type="match status" value="1"/>
</dbReference>
<evidence type="ECO:0000313" key="4">
    <source>
        <dbReference type="EMBL" id="BDI28325.1"/>
    </source>
</evidence>
<keyword evidence="1" id="KW-0677">Repeat</keyword>
<dbReference type="CDD" id="cd21608">
    <property type="entry name" value="RRM2_NsCP33_like"/>
    <property type="match status" value="1"/>
</dbReference>
<dbReference type="GO" id="GO:0009967">
    <property type="term" value="P:positive regulation of signal transduction"/>
    <property type="evidence" value="ECO:0007669"/>
    <property type="project" value="UniProtKB-ARBA"/>
</dbReference>
<dbReference type="InterPro" id="IPR048289">
    <property type="entry name" value="RRM2_NsCP33-like"/>
</dbReference>
<keyword evidence="5" id="KW-1185">Reference proteome</keyword>
<dbReference type="PANTHER" id="PTHR48027">
    <property type="entry name" value="HETEROGENEOUS NUCLEAR RIBONUCLEOPROTEIN 87F-RELATED"/>
    <property type="match status" value="1"/>
</dbReference>
<dbReference type="SMART" id="SM00360">
    <property type="entry name" value="RRM"/>
    <property type="match status" value="1"/>
</dbReference>
<evidence type="ECO:0000256" key="3">
    <source>
        <dbReference type="SAM" id="MobiDB-lite"/>
    </source>
</evidence>
<sequence length="144" mass="13930">MATKLYVGNLSYQTTDQELNDLFAEIGNVVSAQVVTDRYTGQSRGFGFVEMASEDEAQQAITAMNGKTVGNRALTVNESKPREGGGGGRGGSGGGYGGGGGGNRGGGGGYGGGGGSRGGGGGYGGGGGGRDSGGYTSGGGGNRW</sequence>
<dbReference type="KEGG" id="ccot:CCAX7_003760"/>
<dbReference type="GO" id="GO:0003729">
    <property type="term" value="F:mRNA binding"/>
    <property type="evidence" value="ECO:0007669"/>
    <property type="project" value="UniProtKB-ARBA"/>
</dbReference>
<feature type="region of interest" description="Disordered" evidence="3">
    <location>
        <begin position="69"/>
        <end position="144"/>
    </location>
</feature>
<dbReference type="InterPro" id="IPR035979">
    <property type="entry name" value="RBD_domain_sf"/>
</dbReference>
<proteinExistence type="predicted"/>